<dbReference type="GO" id="GO:0032196">
    <property type="term" value="P:transposition"/>
    <property type="evidence" value="ECO:0007669"/>
    <property type="project" value="UniProtKB-KW"/>
</dbReference>
<dbReference type="PATRIC" id="fig|1408254.3.peg.1289"/>
<dbReference type="Pfam" id="PF12323">
    <property type="entry name" value="HTH_OrfB_IS605"/>
    <property type="match status" value="1"/>
</dbReference>
<dbReference type="NCBIfam" id="TIGR01766">
    <property type="entry name" value="IS200/IS605 family accessory protein TnpB-like domain"/>
    <property type="match status" value="1"/>
</dbReference>
<evidence type="ECO:0000256" key="2">
    <source>
        <dbReference type="ARBA" id="ARBA00011044"/>
    </source>
</evidence>
<dbReference type="PANTHER" id="PTHR30405:SF25">
    <property type="entry name" value="RNA-GUIDED DNA ENDONUCLEASE INSQ-RELATED"/>
    <property type="match status" value="1"/>
</dbReference>
<dbReference type="HOGENOM" id="CLU_032903_0_2_9"/>
<keyword evidence="6" id="KW-0238">DNA-binding</keyword>
<dbReference type="GO" id="GO:0046872">
    <property type="term" value="F:metal ion binding"/>
    <property type="evidence" value="ECO:0007669"/>
    <property type="project" value="UniProtKB-KW"/>
</dbReference>
<dbReference type="STRING" id="1408254.T458_06455"/>
<dbReference type="AlphaFoldDB" id="V6MAX1"/>
<protein>
    <submittedName>
        <fullName evidence="11">Transposase</fullName>
    </submittedName>
</protein>
<feature type="domain" description="Transposase putative helix-turn-helix" evidence="10">
    <location>
        <begin position="3"/>
        <end position="46"/>
    </location>
</feature>
<evidence type="ECO:0000256" key="4">
    <source>
        <dbReference type="ARBA" id="ARBA00022723"/>
    </source>
</evidence>
<feature type="domain" description="Probable transposase IS891/IS1136/IS1341" evidence="8">
    <location>
        <begin position="162"/>
        <end position="287"/>
    </location>
</feature>
<dbReference type="RefSeq" id="WP_023555324.1">
    <property type="nucleotide sequence ID" value="NZ_KI629787.1"/>
</dbReference>
<dbReference type="InterPro" id="IPR051399">
    <property type="entry name" value="RNA-guided_DNA_endo/Transpos"/>
</dbReference>
<dbReference type="Proteomes" id="UP000017973">
    <property type="component" value="Unassembled WGS sequence"/>
</dbReference>
<gene>
    <name evidence="11" type="ORF">T458_06455</name>
</gene>
<evidence type="ECO:0000256" key="5">
    <source>
        <dbReference type="ARBA" id="ARBA00022833"/>
    </source>
</evidence>
<dbReference type="InterPro" id="IPR010095">
    <property type="entry name" value="Cas12f1-like_TNB"/>
</dbReference>
<keyword evidence="3" id="KW-0815">Transposition</keyword>
<dbReference type="Pfam" id="PF07282">
    <property type="entry name" value="Cas12f1-like_TNB"/>
    <property type="match status" value="1"/>
</dbReference>
<dbReference type="GO" id="GO:0003677">
    <property type="term" value="F:DNA binding"/>
    <property type="evidence" value="ECO:0007669"/>
    <property type="project" value="UniProtKB-KW"/>
</dbReference>
<dbReference type="InterPro" id="IPR001959">
    <property type="entry name" value="Transposase"/>
</dbReference>
<comment type="similarity">
    <text evidence="2">In the N-terminal section; belongs to the transposase 2 family.</text>
</comment>
<keyword evidence="5" id="KW-0862">Zinc</keyword>
<accession>V6MAX1</accession>
<name>V6MAX1_9BACL</name>
<comment type="similarity">
    <text evidence="1">In the C-terminal section; belongs to the transposase 35 family.</text>
</comment>
<evidence type="ECO:0000313" key="11">
    <source>
        <dbReference type="EMBL" id="EST55417.1"/>
    </source>
</evidence>
<feature type="domain" description="Cas12f1-like TNB" evidence="9">
    <location>
        <begin position="301"/>
        <end position="365"/>
    </location>
</feature>
<proteinExistence type="inferred from homology"/>
<evidence type="ECO:0000256" key="6">
    <source>
        <dbReference type="ARBA" id="ARBA00023125"/>
    </source>
</evidence>
<keyword evidence="4" id="KW-0479">Metal-binding</keyword>
<dbReference type="EMBL" id="AYJU01000003">
    <property type="protein sequence ID" value="EST55417.1"/>
    <property type="molecule type" value="Genomic_DNA"/>
</dbReference>
<evidence type="ECO:0000256" key="3">
    <source>
        <dbReference type="ARBA" id="ARBA00022578"/>
    </source>
</evidence>
<dbReference type="NCBIfam" id="NF040570">
    <property type="entry name" value="guided_TnpB"/>
    <property type="match status" value="1"/>
</dbReference>
<keyword evidence="7" id="KW-0233">DNA recombination</keyword>
<dbReference type="OrthoDB" id="56768at2"/>
<evidence type="ECO:0000256" key="7">
    <source>
        <dbReference type="ARBA" id="ARBA00023172"/>
    </source>
</evidence>
<dbReference type="InterPro" id="IPR021027">
    <property type="entry name" value="Transposase_put_HTH"/>
</dbReference>
<dbReference type="GO" id="GO:0006310">
    <property type="term" value="P:DNA recombination"/>
    <property type="evidence" value="ECO:0007669"/>
    <property type="project" value="UniProtKB-KW"/>
</dbReference>
<evidence type="ECO:0000259" key="9">
    <source>
        <dbReference type="Pfam" id="PF07282"/>
    </source>
</evidence>
<organism evidence="11 12">
    <name type="scientific">Brevibacillus panacihumi W25</name>
    <dbReference type="NCBI Taxonomy" id="1408254"/>
    <lineage>
        <taxon>Bacteria</taxon>
        <taxon>Bacillati</taxon>
        <taxon>Bacillota</taxon>
        <taxon>Bacilli</taxon>
        <taxon>Bacillales</taxon>
        <taxon>Paenibacillaceae</taxon>
        <taxon>Brevibacillus</taxon>
    </lineage>
</organism>
<comment type="caution">
    <text evidence="11">The sequence shown here is derived from an EMBL/GenBank/DDBJ whole genome shotgun (WGS) entry which is preliminary data.</text>
</comment>
<evidence type="ECO:0000259" key="10">
    <source>
        <dbReference type="Pfam" id="PF12323"/>
    </source>
</evidence>
<evidence type="ECO:0000259" key="8">
    <source>
        <dbReference type="Pfam" id="PF01385"/>
    </source>
</evidence>
<sequence length="372" mass="43339">MFLAKKVRIQPTPGQEQALWRSAGAARWVYNWTLAQQEDNYRRGRKFISDGVLRKKLTRLKRTVEYVWLNKISAQTTKQAVKDACDAYKRMFNGQSRKPNYKSKKRSKPAFYSRYDRFRTNGCQIYLEKIGWIQTSEPIPVSDKYCNPRISFDGKYWYVSVVIDMEQEQSELTDITIGIDVGIKELAVCSNGMVFKNINKSAAVRKREKRLRRLQRKVSRKYEMNKEGNRFVKTCNIVKVEKSVRLLHRKLTNIRTNHIHQATNAIAKTKPGTVVMEDLNVRGMMRNRHLSRAIAEQKLHEFIRQMKYKCEKFGATFIQADKWFPSSKMCSSCGKVKSNLKLSDRIYECDCGLVIDRDMNAAINLSKLAICT</sequence>
<dbReference type="PANTHER" id="PTHR30405">
    <property type="entry name" value="TRANSPOSASE"/>
    <property type="match status" value="1"/>
</dbReference>
<reference evidence="11 12" key="1">
    <citation type="journal article" date="2014" name="Genome Announc.">
        <title>Draft Genome Sequence of Brevibacillus panacihumi Strain W25, a Halotolerant Hydrocarbon-Degrading Bacterium.</title>
        <authorList>
            <person name="Wang X."/>
            <person name="Jin D."/>
            <person name="Zhou L."/>
            <person name="Wu L."/>
            <person name="An W."/>
            <person name="Chen Y."/>
            <person name="Zhao L."/>
        </authorList>
    </citation>
    <scope>NUCLEOTIDE SEQUENCE [LARGE SCALE GENOMIC DNA]</scope>
    <source>
        <strain evidence="11 12">W25</strain>
    </source>
</reference>
<keyword evidence="12" id="KW-1185">Reference proteome</keyword>
<evidence type="ECO:0000313" key="12">
    <source>
        <dbReference type="Proteomes" id="UP000017973"/>
    </source>
</evidence>
<dbReference type="Pfam" id="PF01385">
    <property type="entry name" value="OrfB_IS605"/>
    <property type="match status" value="1"/>
</dbReference>
<evidence type="ECO:0000256" key="1">
    <source>
        <dbReference type="ARBA" id="ARBA00008761"/>
    </source>
</evidence>
<dbReference type="eggNOG" id="COG0675">
    <property type="taxonomic scope" value="Bacteria"/>
</dbReference>